<feature type="transmembrane region" description="Helical" evidence="6">
    <location>
        <begin position="165"/>
        <end position="188"/>
    </location>
</feature>
<organism evidence="7">
    <name type="scientific">marine sediment metagenome</name>
    <dbReference type="NCBI Taxonomy" id="412755"/>
    <lineage>
        <taxon>unclassified sequences</taxon>
        <taxon>metagenomes</taxon>
        <taxon>ecological metagenomes</taxon>
    </lineage>
</organism>
<evidence type="ECO:0000256" key="5">
    <source>
        <dbReference type="SAM" id="MobiDB-lite"/>
    </source>
</evidence>
<keyword evidence="2" id="KW-0964">Secreted</keyword>
<dbReference type="InterPro" id="IPR059100">
    <property type="entry name" value="TSP3_bac"/>
</dbReference>
<feature type="region of interest" description="Disordered" evidence="5">
    <location>
        <begin position="110"/>
        <end position="157"/>
    </location>
</feature>
<protein>
    <recommendedName>
        <fullName evidence="8">Bulb-type lectin domain-containing protein</fullName>
    </recommendedName>
</protein>
<feature type="compositionally biased region" description="Acidic residues" evidence="5">
    <location>
        <begin position="110"/>
        <end position="128"/>
    </location>
</feature>
<feature type="non-terminal residue" evidence="7">
    <location>
        <position position="1"/>
    </location>
</feature>
<evidence type="ECO:0000313" key="7">
    <source>
        <dbReference type="EMBL" id="KKK66338.1"/>
    </source>
</evidence>
<evidence type="ECO:0008006" key="8">
    <source>
        <dbReference type="Google" id="ProtNLM"/>
    </source>
</evidence>
<dbReference type="AlphaFoldDB" id="A0A0F8XBY0"/>
<evidence type="ECO:0000256" key="1">
    <source>
        <dbReference type="ARBA" id="ARBA00004613"/>
    </source>
</evidence>
<proteinExistence type="predicted"/>
<keyword evidence="4" id="KW-0106">Calcium</keyword>
<feature type="compositionally biased region" description="Basic and acidic residues" evidence="5">
    <location>
        <begin position="135"/>
        <end position="150"/>
    </location>
</feature>
<sequence>GNGDALVLKYDSFGNLLWETTWGGSDDGSGEDGLGIAIALDGSGNVFITGDNYYSGQIDVFILKYGVDTDGDGLSDDWEVKYGLNATWSGDASLDGDNDGLTNLEEYEINVDPTDSDTDDDGLSDGDEVNNYQTDPRDSDTDGDGFRDGQESQMGTDPLSELSNLFITIVIIIVIIISVGAVSLVLTVKYRKKKE</sequence>
<name>A0A0F8XBY0_9ZZZZ</name>
<accession>A0A0F8XBY0</accession>
<comment type="caution">
    <text evidence="7">The sequence shown here is derived from an EMBL/GenBank/DDBJ whole genome shotgun (WGS) entry which is preliminary data.</text>
</comment>
<dbReference type="Pfam" id="PF18884">
    <property type="entry name" value="TSP3_bac"/>
    <property type="match status" value="3"/>
</dbReference>
<keyword evidence="6" id="KW-0812">Transmembrane</keyword>
<keyword evidence="3" id="KW-0732">Signal</keyword>
<reference evidence="7" key="1">
    <citation type="journal article" date="2015" name="Nature">
        <title>Complex archaea that bridge the gap between prokaryotes and eukaryotes.</title>
        <authorList>
            <person name="Spang A."/>
            <person name="Saw J.H."/>
            <person name="Jorgensen S.L."/>
            <person name="Zaremba-Niedzwiedzka K."/>
            <person name="Martijn J."/>
            <person name="Lind A.E."/>
            <person name="van Eijk R."/>
            <person name="Schleper C."/>
            <person name="Guy L."/>
            <person name="Ettema T.J."/>
        </authorList>
    </citation>
    <scope>NUCLEOTIDE SEQUENCE</scope>
</reference>
<evidence type="ECO:0000256" key="3">
    <source>
        <dbReference type="ARBA" id="ARBA00022729"/>
    </source>
</evidence>
<evidence type="ECO:0000256" key="2">
    <source>
        <dbReference type="ARBA" id="ARBA00022525"/>
    </source>
</evidence>
<evidence type="ECO:0000256" key="4">
    <source>
        <dbReference type="ARBA" id="ARBA00022837"/>
    </source>
</evidence>
<keyword evidence="6" id="KW-1133">Transmembrane helix</keyword>
<evidence type="ECO:0000256" key="6">
    <source>
        <dbReference type="SAM" id="Phobius"/>
    </source>
</evidence>
<gene>
    <name evidence="7" type="ORF">LCGC14_2965120</name>
</gene>
<comment type="subcellular location">
    <subcellularLocation>
        <location evidence="1">Secreted</location>
    </subcellularLocation>
</comment>
<keyword evidence="6" id="KW-0472">Membrane</keyword>
<dbReference type="EMBL" id="LAZR01060124">
    <property type="protein sequence ID" value="KKK66338.1"/>
    <property type="molecule type" value="Genomic_DNA"/>
</dbReference>